<feature type="region of interest" description="Disordered" evidence="6">
    <location>
        <begin position="1"/>
        <end position="34"/>
    </location>
</feature>
<evidence type="ECO:0008006" key="9">
    <source>
        <dbReference type="Google" id="ProtNLM"/>
    </source>
</evidence>
<accession>A0AAN6VA94</accession>
<dbReference type="SUPFAM" id="SSF51905">
    <property type="entry name" value="FAD/NAD(P)-binding domain"/>
    <property type="match status" value="2"/>
</dbReference>
<keyword evidence="8" id="KW-1185">Reference proteome</keyword>
<comment type="similarity">
    <text evidence="1">Belongs to the FMO family.</text>
</comment>
<reference evidence="7" key="1">
    <citation type="journal article" date="2023" name="Mol. Phylogenet. Evol.">
        <title>Genome-scale phylogeny and comparative genomics of the fungal order Sordariales.</title>
        <authorList>
            <person name="Hensen N."/>
            <person name="Bonometti L."/>
            <person name="Westerberg I."/>
            <person name="Brannstrom I.O."/>
            <person name="Guillou S."/>
            <person name="Cros-Aarteil S."/>
            <person name="Calhoun S."/>
            <person name="Haridas S."/>
            <person name="Kuo A."/>
            <person name="Mondo S."/>
            <person name="Pangilinan J."/>
            <person name="Riley R."/>
            <person name="LaButti K."/>
            <person name="Andreopoulos B."/>
            <person name="Lipzen A."/>
            <person name="Chen C."/>
            <person name="Yan M."/>
            <person name="Daum C."/>
            <person name="Ng V."/>
            <person name="Clum A."/>
            <person name="Steindorff A."/>
            <person name="Ohm R.A."/>
            <person name="Martin F."/>
            <person name="Silar P."/>
            <person name="Natvig D.O."/>
            <person name="Lalanne C."/>
            <person name="Gautier V."/>
            <person name="Ament-Velasquez S.L."/>
            <person name="Kruys A."/>
            <person name="Hutchinson M.I."/>
            <person name="Powell A.J."/>
            <person name="Barry K."/>
            <person name="Miller A.N."/>
            <person name="Grigoriev I.V."/>
            <person name="Debuchy R."/>
            <person name="Gladieux P."/>
            <person name="Hiltunen Thoren M."/>
            <person name="Johannesson H."/>
        </authorList>
    </citation>
    <scope>NUCLEOTIDE SEQUENCE</scope>
    <source>
        <strain evidence="7">CBS 141.50</strain>
    </source>
</reference>
<dbReference type="AlphaFoldDB" id="A0AAN6VA94"/>
<reference evidence="7" key="2">
    <citation type="submission" date="2023-05" db="EMBL/GenBank/DDBJ databases">
        <authorList>
            <consortium name="Lawrence Berkeley National Laboratory"/>
            <person name="Steindorff A."/>
            <person name="Hensen N."/>
            <person name="Bonometti L."/>
            <person name="Westerberg I."/>
            <person name="Brannstrom I.O."/>
            <person name="Guillou S."/>
            <person name="Cros-Aarteil S."/>
            <person name="Calhoun S."/>
            <person name="Haridas S."/>
            <person name="Kuo A."/>
            <person name="Mondo S."/>
            <person name="Pangilinan J."/>
            <person name="Riley R."/>
            <person name="Labutti K."/>
            <person name="Andreopoulos B."/>
            <person name="Lipzen A."/>
            <person name="Chen C."/>
            <person name="Yanf M."/>
            <person name="Daum C."/>
            <person name="Ng V."/>
            <person name="Clum A."/>
            <person name="Ohm R."/>
            <person name="Martin F."/>
            <person name="Silar P."/>
            <person name="Natvig D."/>
            <person name="Lalanne C."/>
            <person name="Gautier V."/>
            <person name="Ament-Velasquez S.L."/>
            <person name="Kruys A."/>
            <person name="Hutchinson M.I."/>
            <person name="Powell A.J."/>
            <person name="Barry K."/>
            <person name="Miller A.N."/>
            <person name="Grigoriev I.V."/>
            <person name="Debuchy R."/>
            <person name="Gladieux P."/>
            <person name="Thoren M.H."/>
            <person name="Johannesson H."/>
        </authorList>
    </citation>
    <scope>NUCLEOTIDE SEQUENCE</scope>
    <source>
        <strain evidence="7">CBS 141.50</strain>
    </source>
</reference>
<dbReference type="InterPro" id="IPR050346">
    <property type="entry name" value="FMO-like"/>
</dbReference>
<feature type="compositionally biased region" description="Low complexity" evidence="6">
    <location>
        <begin position="1"/>
        <end position="11"/>
    </location>
</feature>
<dbReference type="EMBL" id="MU853558">
    <property type="protein sequence ID" value="KAK4146880.1"/>
    <property type="molecule type" value="Genomic_DNA"/>
</dbReference>
<dbReference type="PANTHER" id="PTHR23023">
    <property type="entry name" value="DIMETHYLANILINE MONOOXYGENASE"/>
    <property type="match status" value="1"/>
</dbReference>
<dbReference type="GO" id="GO:0050661">
    <property type="term" value="F:NADP binding"/>
    <property type="evidence" value="ECO:0007669"/>
    <property type="project" value="InterPro"/>
</dbReference>
<protein>
    <recommendedName>
        <fullName evidence="9">Flavin-containing monooxygenase</fullName>
    </recommendedName>
</protein>
<dbReference type="Pfam" id="PF00743">
    <property type="entry name" value="FMO-like"/>
    <property type="match status" value="1"/>
</dbReference>
<evidence type="ECO:0000256" key="4">
    <source>
        <dbReference type="ARBA" id="ARBA00022857"/>
    </source>
</evidence>
<evidence type="ECO:0000313" key="8">
    <source>
        <dbReference type="Proteomes" id="UP001302676"/>
    </source>
</evidence>
<evidence type="ECO:0000256" key="2">
    <source>
        <dbReference type="ARBA" id="ARBA00022630"/>
    </source>
</evidence>
<comment type="caution">
    <text evidence="7">The sequence shown here is derived from an EMBL/GenBank/DDBJ whole genome shotgun (WGS) entry which is preliminary data.</text>
</comment>
<keyword evidence="4" id="KW-0521">NADP</keyword>
<dbReference type="Proteomes" id="UP001302676">
    <property type="component" value="Unassembled WGS sequence"/>
</dbReference>
<dbReference type="Gene3D" id="3.50.50.60">
    <property type="entry name" value="FAD/NAD(P)-binding domain"/>
    <property type="match status" value="2"/>
</dbReference>
<dbReference type="PRINTS" id="PR00419">
    <property type="entry name" value="ADXRDTASE"/>
</dbReference>
<feature type="region of interest" description="Disordered" evidence="6">
    <location>
        <begin position="225"/>
        <end position="245"/>
    </location>
</feature>
<dbReference type="GO" id="GO:0004499">
    <property type="term" value="F:N,N-dimethylaniline monooxygenase activity"/>
    <property type="evidence" value="ECO:0007669"/>
    <property type="project" value="InterPro"/>
</dbReference>
<dbReference type="PIRSF" id="PIRSF000332">
    <property type="entry name" value="FMO"/>
    <property type="match status" value="1"/>
</dbReference>
<evidence type="ECO:0000256" key="1">
    <source>
        <dbReference type="ARBA" id="ARBA00009183"/>
    </source>
</evidence>
<feature type="region of interest" description="Disordered" evidence="6">
    <location>
        <begin position="359"/>
        <end position="396"/>
    </location>
</feature>
<feature type="compositionally biased region" description="Low complexity" evidence="6">
    <location>
        <begin position="234"/>
        <end position="243"/>
    </location>
</feature>
<dbReference type="InterPro" id="IPR036188">
    <property type="entry name" value="FAD/NAD-bd_sf"/>
</dbReference>
<dbReference type="GeneID" id="87822063"/>
<organism evidence="7 8">
    <name type="scientific">Dichotomopilus funicola</name>
    <dbReference type="NCBI Taxonomy" id="1934379"/>
    <lineage>
        <taxon>Eukaryota</taxon>
        <taxon>Fungi</taxon>
        <taxon>Dikarya</taxon>
        <taxon>Ascomycota</taxon>
        <taxon>Pezizomycotina</taxon>
        <taxon>Sordariomycetes</taxon>
        <taxon>Sordariomycetidae</taxon>
        <taxon>Sordariales</taxon>
        <taxon>Chaetomiaceae</taxon>
        <taxon>Dichotomopilus</taxon>
    </lineage>
</organism>
<evidence type="ECO:0000313" key="7">
    <source>
        <dbReference type="EMBL" id="KAK4146880.1"/>
    </source>
</evidence>
<sequence>MDSLLTSLPTAPSTPPQQHDHEHGQKPPNSFHPNSTVAVIGAGISGVCAAAHLLQQGLHVTVFERSSIAGGVWHYDPRTAPDPPYPNSVPSKGDHFYDYGYYRGGEPGSGSGYGDDDRGHEEEVDEAWDIATETPFFDGEVHFSPPGPCYAGLKNNVPTHLMASSLETWPEDTEAFINQRYIEEYVQKLAKNHGVDEATQFHTRVDDVRKTPDGRKWQIRSVSLEKGAEGGNKQQQQQQQQRQPRLTEQTALFDLVVVASGHYNMPRIPPTPGLDTWKAHYPDRITHSKQYRSPEPYRGKHVLVIGASVSAMDICRELDGVAAHITQSVRGGKFDLPASLLPESVVRVGAIAEFTLPQDLSTTHSSNPLPPKAPIPGHVRLLDQPQDTSSSSSSSNNIPPIHHVILATGYITSYPFLHHLHSDTSPAHTAAGTHLVVTAEGEMAHNLHRDIFYIPDPTLTFIGVPYYVATFSLFDFQAQALARVFAGKARLPDHAQMRAEYDKRVEEKGLGRGFHSLQAPGLEVAYVQELVDWVNADGAAAGEPLMRAHGEEWKRGYEELKAKMTGFLKSGRGGGVDSGDVKS</sequence>
<name>A0AAN6VA94_9PEZI</name>
<dbReference type="InterPro" id="IPR020946">
    <property type="entry name" value="Flavin_mOase-like"/>
</dbReference>
<evidence type="ECO:0000256" key="6">
    <source>
        <dbReference type="SAM" id="MobiDB-lite"/>
    </source>
</evidence>
<keyword evidence="3" id="KW-0274">FAD</keyword>
<keyword evidence="2" id="KW-0285">Flavoprotein</keyword>
<dbReference type="InterPro" id="IPR000960">
    <property type="entry name" value="Flavin_mOase"/>
</dbReference>
<keyword evidence="5" id="KW-0560">Oxidoreductase</keyword>
<evidence type="ECO:0000256" key="3">
    <source>
        <dbReference type="ARBA" id="ARBA00022827"/>
    </source>
</evidence>
<gene>
    <name evidence="7" type="ORF">C8A04DRAFT_9343</name>
</gene>
<evidence type="ECO:0000256" key="5">
    <source>
        <dbReference type="ARBA" id="ARBA00023002"/>
    </source>
</evidence>
<proteinExistence type="inferred from homology"/>
<dbReference type="RefSeq" id="XP_062640251.1">
    <property type="nucleotide sequence ID" value="XM_062785450.1"/>
</dbReference>
<dbReference type="GO" id="GO:0050660">
    <property type="term" value="F:flavin adenine dinucleotide binding"/>
    <property type="evidence" value="ECO:0007669"/>
    <property type="project" value="InterPro"/>
</dbReference>
<dbReference type="Pfam" id="PF13450">
    <property type="entry name" value="NAD_binding_8"/>
    <property type="match status" value="1"/>
</dbReference>